<dbReference type="InterPro" id="IPR012677">
    <property type="entry name" value="Nucleotide-bd_a/b_plait_sf"/>
</dbReference>
<dbReference type="PROSITE" id="PS51061">
    <property type="entry name" value="R3H"/>
    <property type="match status" value="1"/>
</dbReference>
<feature type="domain" description="R3H" evidence="4">
    <location>
        <begin position="138"/>
        <end position="202"/>
    </location>
</feature>
<feature type="region of interest" description="Disordered" evidence="3">
    <location>
        <begin position="291"/>
        <end position="313"/>
    </location>
</feature>
<dbReference type="PANTHER" id="PTHR21678:SF6">
    <property type="entry name" value="R3H AND COILED-COIL DOMAIN-CONTAINING PROTEIN 1"/>
    <property type="match status" value="1"/>
</dbReference>
<proteinExistence type="predicted"/>
<feature type="compositionally biased region" description="Basic and acidic residues" evidence="3">
    <location>
        <begin position="300"/>
        <end position="313"/>
    </location>
</feature>
<gene>
    <name evidence="5" type="ORF">D9C73_005662</name>
</gene>
<dbReference type="GO" id="GO:0016020">
    <property type="term" value="C:membrane"/>
    <property type="evidence" value="ECO:0007669"/>
    <property type="project" value="UniProtKB-SubCell"/>
</dbReference>
<organism evidence="5 6">
    <name type="scientific">Collichthys lucidus</name>
    <name type="common">Big head croaker</name>
    <name type="synonym">Sciaena lucida</name>
    <dbReference type="NCBI Taxonomy" id="240159"/>
    <lineage>
        <taxon>Eukaryota</taxon>
        <taxon>Metazoa</taxon>
        <taxon>Chordata</taxon>
        <taxon>Craniata</taxon>
        <taxon>Vertebrata</taxon>
        <taxon>Euteleostomi</taxon>
        <taxon>Actinopterygii</taxon>
        <taxon>Neopterygii</taxon>
        <taxon>Teleostei</taxon>
        <taxon>Neoteleostei</taxon>
        <taxon>Acanthomorphata</taxon>
        <taxon>Eupercaria</taxon>
        <taxon>Sciaenidae</taxon>
        <taxon>Collichthys</taxon>
    </lineage>
</organism>
<comment type="subcellular location">
    <subcellularLocation>
        <location evidence="1">Membrane</location>
    </subcellularLocation>
</comment>
<sequence length="501" mass="56276">MIKVNAAVFPSGADGSANTHSLQDLQQPAVSSKVFIQRDYSSGTICKFQTKFPSELESRLDKQQFDETIQTLNNLYAEAEKLGGKSYLEGCLACLTAYTVFLCMETHYEKVLKKIARYIKDQNEKIYAPRGLLLTDPIERGLRVDELRTYQQKSNRKSVLLFPPLPSSLRYLIHNHIEEDPELTTFSVGESWCRRVVVCHTELRGEAEEDIDLESNSSFCEDPLTSRSREEKEGNAKPKSSNPSRSRGPKRPDKPLYMPRAARERLSLQNLQGPSGEQEFPSPASSSCISTSSESCSCPEIKDNTKSLSTSRREHLPSVVDSVVNHVADSPALCAQVMTLHEAEPLVWDQTQTCFAVMSLEEDEKDKEAPASVVCSDVTEEIKAQLKEAVSVSIEHAHNDYTLYENVRANINPDEFRHVIEIYDFPPFFKTDDLLDAFGEYSDGGMKIKWVDNIHALGVFSSESAEFIQPVKERPRTDCAVAQRMVTGALGLQGRGRLQRY</sequence>
<dbReference type="SUPFAM" id="SSF82708">
    <property type="entry name" value="R3H domain"/>
    <property type="match status" value="1"/>
</dbReference>
<feature type="compositionally biased region" description="Basic and acidic residues" evidence="3">
    <location>
        <begin position="227"/>
        <end position="236"/>
    </location>
</feature>
<dbReference type="InterPro" id="IPR001374">
    <property type="entry name" value="R3H_dom"/>
</dbReference>
<feature type="region of interest" description="Disordered" evidence="3">
    <location>
        <begin position="214"/>
        <end position="256"/>
    </location>
</feature>
<dbReference type="Pfam" id="PF10256">
    <property type="entry name" value="Erf4"/>
    <property type="match status" value="1"/>
</dbReference>
<dbReference type="Pfam" id="PF01424">
    <property type="entry name" value="R3H"/>
    <property type="match status" value="1"/>
</dbReference>
<dbReference type="AlphaFoldDB" id="A0A4U5U9E0"/>
<evidence type="ECO:0000256" key="3">
    <source>
        <dbReference type="SAM" id="MobiDB-lite"/>
    </source>
</evidence>
<dbReference type="STRING" id="240159.A0A4U5U9E0"/>
<evidence type="ECO:0000313" key="5">
    <source>
        <dbReference type="EMBL" id="TKS70889.1"/>
    </source>
</evidence>
<evidence type="ECO:0000313" key="6">
    <source>
        <dbReference type="Proteomes" id="UP000298787"/>
    </source>
</evidence>
<dbReference type="Proteomes" id="UP000298787">
    <property type="component" value="Chromosome 5"/>
</dbReference>
<dbReference type="SMART" id="SM00393">
    <property type="entry name" value="R3H"/>
    <property type="match status" value="1"/>
</dbReference>
<reference evidence="5 6" key="1">
    <citation type="submission" date="2019-01" db="EMBL/GenBank/DDBJ databases">
        <title>Genome Assembly of Collichthys lucidus.</title>
        <authorList>
            <person name="Cai M."/>
            <person name="Xiao S."/>
        </authorList>
    </citation>
    <scope>NUCLEOTIDE SEQUENCE [LARGE SCALE GENOMIC DNA]</scope>
    <source>
        <strain evidence="5">JT15FE1705JMU</strain>
        <tissue evidence="5">Muscle</tissue>
    </source>
</reference>
<dbReference type="Gene3D" id="3.30.1370.50">
    <property type="entry name" value="R3H-like domain"/>
    <property type="match status" value="1"/>
</dbReference>
<dbReference type="GO" id="GO:0003676">
    <property type="term" value="F:nucleic acid binding"/>
    <property type="evidence" value="ECO:0007669"/>
    <property type="project" value="UniProtKB-UniRule"/>
</dbReference>
<dbReference type="PANTHER" id="PTHR21678">
    <property type="entry name" value="GROWTH INHIBITION AND DIFFERENTIATION RELATED PROTEIN 88"/>
    <property type="match status" value="1"/>
</dbReference>
<dbReference type="EMBL" id="CM014082">
    <property type="protein sequence ID" value="TKS70889.1"/>
    <property type="molecule type" value="Genomic_DNA"/>
</dbReference>
<name>A0A4U5U9E0_COLLU</name>
<keyword evidence="6" id="KW-1185">Reference proteome</keyword>
<dbReference type="InterPro" id="IPR036867">
    <property type="entry name" value="R3H_dom_sf"/>
</dbReference>
<dbReference type="InterPro" id="IPR039884">
    <property type="entry name" value="R3HC1/R3HCL"/>
</dbReference>
<evidence type="ECO:0000256" key="2">
    <source>
        <dbReference type="ARBA" id="ARBA00023136"/>
    </source>
</evidence>
<dbReference type="InterPro" id="IPR019383">
    <property type="entry name" value="Golgin_A_7/ERF4"/>
</dbReference>
<dbReference type="Gene3D" id="3.30.70.330">
    <property type="match status" value="1"/>
</dbReference>
<evidence type="ECO:0000259" key="4">
    <source>
        <dbReference type="PROSITE" id="PS51061"/>
    </source>
</evidence>
<evidence type="ECO:0000256" key="1">
    <source>
        <dbReference type="ARBA" id="ARBA00004370"/>
    </source>
</evidence>
<protein>
    <submittedName>
        <fullName evidence="5">Golgin subfamily A member 7</fullName>
    </submittedName>
</protein>
<keyword evidence="2" id="KW-0472">Membrane</keyword>
<accession>A0A4U5U9E0</accession>